<feature type="domain" description="Ribosomal RNA adenine methylase transferase N-terminal" evidence="9">
    <location>
        <begin position="24"/>
        <end position="196"/>
    </location>
</feature>
<evidence type="ECO:0000256" key="3">
    <source>
        <dbReference type="ARBA" id="ARBA00022603"/>
    </source>
</evidence>
<keyword evidence="6 7" id="KW-0694">RNA-binding</keyword>
<dbReference type="GO" id="GO:0005829">
    <property type="term" value="C:cytosol"/>
    <property type="evidence" value="ECO:0007669"/>
    <property type="project" value="TreeGrafter"/>
</dbReference>
<organism evidence="10 11">
    <name type="scientific">Pelagibaculum spongiae</name>
    <dbReference type="NCBI Taxonomy" id="2080658"/>
    <lineage>
        <taxon>Bacteria</taxon>
        <taxon>Pseudomonadati</taxon>
        <taxon>Pseudomonadota</taxon>
        <taxon>Gammaproteobacteria</taxon>
        <taxon>Oceanospirillales</taxon>
        <taxon>Pelagibaculum</taxon>
    </lineage>
</organism>
<keyword evidence="2 7" id="KW-0698">rRNA processing</keyword>
<keyword evidence="11" id="KW-1185">Reference proteome</keyword>
<dbReference type="InterPro" id="IPR001737">
    <property type="entry name" value="KsgA/Erm"/>
</dbReference>
<comment type="caution">
    <text evidence="10">The sequence shown here is derived from an EMBL/GenBank/DDBJ whole genome shotgun (WGS) entry which is preliminary data.</text>
</comment>
<feature type="binding site" evidence="7 8">
    <location>
        <position position="44"/>
    </location>
    <ligand>
        <name>S-adenosyl-L-methionine</name>
        <dbReference type="ChEBI" id="CHEBI:59789"/>
    </ligand>
</feature>
<gene>
    <name evidence="7" type="primary">rsmA</name>
    <name evidence="7" type="synonym">ksgA</name>
    <name evidence="10" type="ORF">DC094_15015</name>
</gene>
<dbReference type="AlphaFoldDB" id="A0A2V1GYZ9"/>
<evidence type="ECO:0000256" key="7">
    <source>
        <dbReference type="HAMAP-Rule" id="MF_00607"/>
    </source>
</evidence>
<keyword evidence="4 7" id="KW-0808">Transferase</keyword>
<evidence type="ECO:0000256" key="1">
    <source>
        <dbReference type="ARBA" id="ARBA00022490"/>
    </source>
</evidence>
<dbReference type="InterPro" id="IPR023165">
    <property type="entry name" value="rRNA_Ade_diMease-like_C"/>
</dbReference>
<dbReference type="GO" id="GO:0003723">
    <property type="term" value="F:RNA binding"/>
    <property type="evidence" value="ECO:0007669"/>
    <property type="project" value="UniProtKB-UniRule"/>
</dbReference>
<dbReference type="HAMAP" id="MF_00607">
    <property type="entry name" value="16SrRNA_methyltr_A"/>
    <property type="match status" value="1"/>
</dbReference>
<dbReference type="CDD" id="cd02440">
    <property type="entry name" value="AdoMet_MTases"/>
    <property type="match status" value="1"/>
</dbReference>
<dbReference type="PANTHER" id="PTHR11727">
    <property type="entry name" value="DIMETHYLADENOSINE TRANSFERASE"/>
    <property type="match status" value="1"/>
</dbReference>
<feature type="binding site" evidence="7 8">
    <location>
        <position position="17"/>
    </location>
    <ligand>
        <name>S-adenosyl-L-methionine</name>
        <dbReference type="ChEBI" id="CHEBI:59789"/>
    </ligand>
</feature>
<dbReference type="InterPro" id="IPR011530">
    <property type="entry name" value="rRNA_adenine_dimethylase"/>
</dbReference>
<dbReference type="Pfam" id="PF00398">
    <property type="entry name" value="RrnaAD"/>
    <property type="match status" value="1"/>
</dbReference>
<dbReference type="InterPro" id="IPR020598">
    <property type="entry name" value="rRNA_Ade_methylase_Trfase_N"/>
</dbReference>
<keyword evidence="1 7" id="KW-0963">Cytoplasm</keyword>
<dbReference type="PROSITE" id="PS01131">
    <property type="entry name" value="RRNA_A_DIMETH"/>
    <property type="match status" value="1"/>
</dbReference>
<comment type="subcellular location">
    <subcellularLocation>
        <location evidence="7">Cytoplasm</location>
    </subcellularLocation>
</comment>
<dbReference type="GO" id="GO:0052908">
    <property type="term" value="F:16S rRNA (adenine(1518)-N(6)/adenine(1519)-N(6))-dimethyltransferase activity"/>
    <property type="evidence" value="ECO:0007669"/>
    <property type="project" value="UniProtKB-EC"/>
</dbReference>
<dbReference type="PROSITE" id="PS51689">
    <property type="entry name" value="SAM_RNA_A_N6_MT"/>
    <property type="match status" value="1"/>
</dbReference>
<comment type="similarity">
    <text evidence="7">Belongs to the class I-like SAM-binding methyltransferase superfamily. rRNA adenine N(6)-methyltransferase family. RsmA subfamily.</text>
</comment>
<dbReference type="Gene3D" id="3.40.50.150">
    <property type="entry name" value="Vaccinia Virus protein VP39"/>
    <property type="match status" value="1"/>
</dbReference>
<dbReference type="SUPFAM" id="SSF53335">
    <property type="entry name" value="S-adenosyl-L-methionine-dependent methyltransferases"/>
    <property type="match status" value="1"/>
</dbReference>
<keyword evidence="3 7" id="KW-0489">Methyltransferase</keyword>
<accession>A0A2V1GYZ9</accession>
<comment type="catalytic activity">
    <reaction evidence="7">
        <text>adenosine(1518)/adenosine(1519) in 16S rRNA + 4 S-adenosyl-L-methionine = N(6)-dimethyladenosine(1518)/N(6)-dimethyladenosine(1519) in 16S rRNA + 4 S-adenosyl-L-homocysteine + 4 H(+)</text>
        <dbReference type="Rhea" id="RHEA:19609"/>
        <dbReference type="Rhea" id="RHEA-COMP:10232"/>
        <dbReference type="Rhea" id="RHEA-COMP:10233"/>
        <dbReference type="ChEBI" id="CHEBI:15378"/>
        <dbReference type="ChEBI" id="CHEBI:57856"/>
        <dbReference type="ChEBI" id="CHEBI:59789"/>
        <dbReference type="ChEBI" id="CHEBI:74411"/>
        <dbReference type="ChEBI" id="CHEBI:74493"/>
        <dbReference type="EC" id="2.1.1.182"/>
    </reaction>
</comment>
<evidence type="ECO:0000256" key="2">
    <source>
        <dbReference type="ARBA" id="ARBA00022552"/>
    </source>
</evidence>
<name>A0A2V1GYZ9_9GAMM</name>
<dbReference type="SMART" id="SM00650">
    <property type="entry name" value="rADc"/>
    <property type="match status" value="1"/>
</dbReference>
<evidence type="ECO:0000313" key="10">
    <source>
        <dbReference type="EMBL" id="PVZ67742.1"/>
    </source>
</evidence>
<dbReference type="InterPro" id="IPR020596">
    <property type="entry name" value="rRNA_Ade_Mease_Trfase_CS"/>
</dbReference>
<feature type="binding site" evidence="7 8">
    <location>
        <position position="19"/>
    </location>
    <ligand>
        <name>S-adenosyl-L-methionine</name>
        <dbReference type="ChEBI" id="CHEBI:59789"/>
    </ligand>
</feature>
<dbReference type="RefSeq" id="WP_116687938.1">
    <property type="nucleotide sequence ID" value="NZ_CAWNYD010000006.1"/>
</dbReference>
<dbReference type="EC" id="2.1.1.182" evidence="7"/>
<evidence type="ECO:0000256" key="6">
    <source>
        <dbReference type="ARBA" id="ARBA00022884"/>
    </source>
</evidence>
<dbReference type="FunFam" id="1.10.8.100:FF:000001">
    <property type="entry name" value="Ribosomal RNA small subunit methyltransferase A"/>
    <property type="match status" value="1"/>
</dbReference>
<keyword evidence="5 7" id="KW-0949">S-adenosyl-L-methionine</keyword>
<comment type="function">
    <text evidence="7">Specifically dimethylates two adjacent adenosines (A1518 and A1519) in the loop of a conserved hairpin near the 3'-end of 16S rRNA in the 30S particle. May play a critical role in biogenesis of 30S subunits.</text>
</comment>
<dbReference type="NCBIfam" id="TIGR00755">
    <property type="entry name" value="ksgA"/>
    <property type="match status" value="1"/>
</dbReference>
<dbReference type="Proteomes" id="UP000244906">
    <property type="component" value="Unassembled WGS sequence"/>
</dbReference>
<evidence type="ECO:0000259" key="9">
    <source>
        <dbReference type="SMART" id="SM00650"/>
    </source>
</evidence>
<evidence type="ECO:0000313" key="11">
    <source>
        <dbReference type="Proteomes" id="UP000244906"/>
    </source>
</evidence>
<protein>
    <recommendedName>
        <fullName evidence="7">Ribosomal RNA small subunit methyltransferase A</fullName>
        <ecNumber evidence="7">2.1.1.182</ecNumber>
    </recommendedName>
    <alternativeName>
        <fullName evidence="7">16S rRNA (adenine(1518)-N(6)/adenine(1519)-N(6))-dimethyltransferase</fullName>
    </alternativeName>
    <alternativeName>
        <fullName evidence="7">16S rRNA dimethyladenosine transferase</fullName>
    </alternativeName>
    <alternativeName>
        <fullName evidence="7">16S rRNA dimethylase</fullName>
    </alternativeName>
    <alternativeName>
        <fullName evidence="7">S-adenosylmethionine-6-N', N'-adenosyl(rRNA) dimethyltransferase</fullName>
    </alternativeName>
</protein>
<evidence type="ECO:0000256" key="5">
    <source>
        <dbReference type="ARBA" id="ARBA00022691"/>
    </source>
</evidence>
<sequence length="271" mass="30296">MSKALHGHKARKRFGQNFLHDQNVISKIVASINPKPDQNIVEIGPGLGAITSEVLPLAQSMHVVELDRDLIPKLEFICDGKGTLTVHQSDALKFDFSQLADGDHSLRVIGNLPYNISTPLIFHLLENHKVVRDMHFMLQKEVVDRMAAHEKENNYGRLSVMTAYFCKVEPLFLVGPGSFNPPPKVESAIVRLTPYETLPFPAKDLKILQTVVTTAFGMRRKTLRNCLKKIISAEEIESLGINPTARAETLSVETFVNIANYIFERPAAEQS</sequence>
<evidence type="ECO:0000256" key="8">
    <source>
        <dbReference type="PROSITE-ProRule" id="PRU01026"/>
    </source>
</evidence>
<dbReference type="Gene3D" id="1.10.8.100">
    <property type="entry name" value="Ribosomal RNA adenine dimethylase-like, domain 2"/>
    <property type="match status" value="1"/>
</dbReference>
<reference evidence="10 11" key="1">
    <citation type="submission" date="2018-04" db="EMBL/GenBank/DDBJ databases">
        <title>Thalassorhabdus spongiae gen. nov., sp. nov., isolated from a marine sponge in South-West Iceland.</title>
        <authorList>
            <person name="Knobloch S."/>
            <person name="Daussin A."/>
            <person name="Johannsson R."/>
            <person name="Marteinsson V.T."/>
        </authorList>
    </citation>
    <scope>NUCLEOTIDE SEQUENCE [LARGE SCALE GENOMIC DNA]</scope>
    <source>
        <strain evidence="10 11">Hp12</strain>
    </source>
</reference>
<evidence type="ECO:0000256" key="4">
    <source>
        <dbReference type="ARBA" id="ARBA00022679"/>
    </source>
</evidence>
<dbReference type="OrthoDB" id="9814755at2"/>
<proteinExistence type="inferred from homology"/>
<dbReference type="InterPro" id="IPR029063">
    <property type="entry name" value="SAM-dependent_MTases_sf"/>
</dbReference>
<feature type="binding site" evidence="7 8">
    <location>
        <position position="65"/>
    </location>
    <ligand>
        <name>S-adenosyl-L-methionine</name>
        <dbReference type="ChEBI" id="CHEBI:59789"/>
    </ligand>
</feature>
<feature type="binding site" evidence="7 8">
    <location>
        <position position="111"/>
    </location>
    <ligand>
        <name>S-adenosyl-L-methionine</name>
        <dbReference type="ChEBI" id="CHEBI:59789"/>
    </ligand>
</feature>
<feature type="binding site" evidence="7 8">
    <location>
        <position position="90"/>
    </location>
    <ligand>
        <name>S-adenosyl-L-methionine</name>
        <dbReference type="ChEBI" id="CHEBI:59789"/>
    </ligand>
</feature>
<dbReference type="PANTHER" id="PTHR11727:SF7">
    <property type="entry name" value="DIMETHYLADENOSINE TRANSFERASE-RELATED"/>
    <property type="match status" value="1"/>
</dbReference>
<dbReference type="EMBL" id="QDDL01000006">
    <property type="protein sequence ID" value="PVZ67742.1"/>
    <property type="molecule type" value="Genomic_DNA"/>
</dbReference>